<dbReference type="Gene3D" id="1.10.150.400">
    <property type="match status" value="1"/>
</dbReference>
<dbReference type="GO" id="GO:0016787">
    <property type="term" value="F:hydrolase activity"/>
    <property type="evidence" value="ECO:0007669"/>
    <property type="project" value="UniProtKB-KW"/>
</dbReference>
<dbReference type="RefSeq" id="WP_348863811.1">
    <property type="nucleotide sequence ID" value="NZ_JBEAAL010000017.1"/>
</dbReference>
<protein>
    <submittedName>
        <fullName evidence="1">HAD family hydrolase</fullName>
    </submittedName>
</protein>
<organism evidence="1 2">
    <name type="scientific">Neorhizobium phenanthreniclasticum</name>
    <dbReference type="NCBI Taxonomy" id="3157917"/>
    <lineage>
        <taxon>Bacteria</taxon>
        <taxon>Pseudomonadati</taxon>
        <taxon>Pseudomonadota</taxon>
        <taxon>Alphaproteobacteria</taxon>
        <taxon>Hyphomicrobiales</taxon>
        <taxon>Rhizobiaceae</taxon>
        <taxon>Rhizobium/Agrobacterium group</taxon>
        <taxon>Neorhizobium</taxon>
    </lineage>
</organism>
<name>A0ABV0M656_9HYPH</name>
<keyword evidence="2" id="KW-1185">Reference proteome</keyword>
<proteinExistence type="predicted"/>
<accession>A0ABV0M656</accession>
<evidence type="ECO:0000313" key="2">
    <source>
        <dbReference type="Proteomes" id="UP001496627"/>
    </source>
</evidence>
<dbReference type="EMBL" id="JBEAAL010000017">
    <property type="protein sequence ID" value="MEQ1407364.1"/>
    <property type="molecule type" value="Genomic_DNA"/>
</dbReference>
<dbReference type="Pfam" id="PF00702">
    <property type="entry name" value="Hydrolase"/>
    <property type="match status" value="1"/>
</dbReference>
<comment type="caution">
    <text evidence="1">The sequence shown here is derived from an EMBL/GenBank/DDBJ whole genome shotgun (WGS) entry which is preliminary data.</text>
</comment>
<gene>
    <name evidence="1" type="ORF">ABK249_20760</name>
</gene>
<keyword evidence="1" id="KW-0378">Hydrolase</keyword>
<sequence>MTGFLRSILCSTGNFATFGQASAFSLSQILKTIDDPSVEIVSFDVYDTLLVRPVIEPADLFFLTALKLQKQRLSGDFIASRKEAERLARRRMREQDPLREEPTLDAIYEALAEITGLSAREVAGIKTVELDNERRSLSGRKLIREIYEHARQKGKRLIAVSDSYASRDFIWSVLQEEGFQAIERVYVSSEFGRCKASGKLYSIVLEDLNIVGSKMLHLGDNLHSDVKRAQDAGIRAAYIPSAVYTYFALRDFAKLWAQIGDDLPMESRLLLGMIINTCFDRPDKRQWKQGTLFNDDDHAFGYGYLGPILLLAQSTKCHSEIAPVGQWVQATDDTDADTPAFVRMKNSANKFLADAEALLGDRLKNSLNFRNLCDILFRTVVHVHSASDKALLGALPAINPSIKASVPVTLLPFCRRMELIALRPLLGTREYARLIVSRSSFFASTQNPAFKFYHRLHAKCRAG</sequence>
<dbReference type="InterPro" id="IPR036412">
    <property type="entry name" value="HAD-like_sf"/>
</dbReference>
<evidence type="ECO:0000313" key="1">
    <source>
        <dbReference type="EMBL" id="MEQ1407364.1"/>
    </source>
</evidence>
<dbReference type="Gene3D" id="3.40.50.1000">
    <property type="entry name" value="HAD superfamily/HAD-like"/>
    <property type="match status" value="1"/>
</dbReference>
<reference evidence="1 2" key="1">
    <citation type="submission" date="2024-05" db="EMBL/GenBank/DDBJ databases">
        <title>Neorhizobium sp. Rsf11, a plant growth promoting and heavy metal resistant PAH-degrader.</title>
        <authorList>
            <person name="Golubev S.N."/>
            <person name="Muratova A.Y."/>
            <person name="Markelova M.I."/>
        </authorList>
    </citation>
    <scope>NUCLEOTIDE SEQUENCE [LARGE SCALE GENOMIC DNA]</scope>
    <source>
        <strain evidence="1 2">Rsf11</strain>
    </source>
</reference>
<dbReference type="InterPro" id="IPR023214">
    <property type="entry name" value="HAD_sf"/>
</dbReference>
<dbReference type="Proteomes" id="UP001496627">
    <property type="component" value="Unassembled WGS sequence"/>
</dbReference>
<dbReference type="SUPFAM" id="SSF56784">
    <property type="entry name" value="HAD-like"/>
    <property type="match status" value="1"/>
</dbReference>